<feature type="transmembrane region" description="Helical" evidence="7">
    <location>
        <begin position="95"/>
        <end position="116"/>
    </location>
</feature>
<dbReference type="AlphaFoldDB" id="A0A7M5WZH1"/>
<proteinExistence type="inferred from homology"/>
<sequence>MPELQHQQSLEAVTVTTPITNQTSPPQPITTNNQHSEHGIQFCWFIFSLPLVSSFLSFIACLIAYRVGVDEKRLQPLPFIPFISDIGDVKPGSSFFTFFLILSSLVTLIIITVRYYQVASKAETDKSRNSSPTELRSNRDNPLEEARTKRSIQRLNTAALVSSCIFLVCKIGVSSFQLNNYKKIHLGFACFYFFGAALYTVFQVCITFKMIGGLNGLKKLLTGDMSSKCQGSVFLSRVICSLALIINFFIVGVFVTVPSLKVHNRGGANVGQSAEWAFAGFKLFFFSTFSYEFWKIRFTFLMKFDEIEKTKTESFPIKNCDTTDGLPSQVSYSKLQ</sequence>
<dbReference type="InterPro" id="IPR050911">
    <property type="entry name" value="DRAM/TMEM150_Autophagy_Mod"/>
</dbReference>
<evidence type="ECO:0000313" key="9">
    <source>
        <dbReference type="EnsemblMetazoa" id="CLYHEMP015381.2"/>
    </source>
</evidence>
<feature type="domain" description="CWH43-like N-terminal" evidence="8">
    <location>
        <begin position="47"/>
        <end position="296"/>
    </location>
</feature>
<feature type="transmembrane region" description="Helical" evidence="7">
    <location>
        <begin position="157"/>
        <end position="178"/>
    </location>
</feature>
<evidence type="ECO:0000313" key="10">
    <source>
        <dbReference type="Proteomes" id="UP000594262"/>
    </source>
</evidence>
<name>A0A7M5WZH1_9CNID</name>
<dbReference type="OrthoDB" id="191706at2759"/>
<dbReference type="InterPro" id="IPR019402">
    <property type="entry name" value="CWH43_N"/>
</dbReference>
<dbReference type="GO" id="GO:0012505">
    <property type="term" value="C:endomembrane system"/>
    <property type="evidence" value="ECO:0007669"/>
    <property type="project" value="UniProtKB-SubCell"/>
</dbReference>
<dbReference type="PANTHER" id="PTHR21324">
    <property type="entry name" value="FASTING-INDUCIBLE INTEGRAL MEMBRANE PROTEIN TM6P1-RELATED"/>
    <property type="match status" value="1"/>
</dbReference>
<keyword evidence="3 7" id="KW-0812">Transmembrane</keyword>
<organism evidence="9 10">
    <name type="scientific">Clytia hemisphaerica</name>
    <dbReference type="NCBI Taxonomy" id="252671"/>
    <lineage>
        <taxon>Eukaryota</taxon>
        <taxon>Metazoa</taxon>
        <taxon>Cnidaria</taxon>
        <taxon>Hydrozoa</taxon>
        <taxon>Hydroidolina</taxon>
        <taxon>Leptothecata</taxon>
        <taxon>Obeliida</taxon>
        <taxon>Clytiidae</taxon>
        <taxon>Clytia</taxon>
    </lineage>
</organism>
<feature type="region of interest" description="Disordered" evidence="6">
    <location>
        <begin position="126"/>
        <end position="148"/>
    </location>
</feature>
<feature type="transmembrane region" description="Helical" evidence="7">
    <location>
        <begin position="184"/>
        <end position="212"/>
    </location>
</feature>
<dbReference type="GeneID" id="136803603"/>
<evidence type="ECO:0000256" key="1">
    <source>
        <dbReference type="ARBA" id="ARBA00004127"/>
    </source>
</evidence>
<evidence type="ECO:0000259" key="8">
    <source>
        <dbReference type="Pfam" id="PF10277"/>
    </source>
</evidence>
<protein>
    <recommendedName>
        <fullName evidence="8">CWH43-like N-terminal domain-containing protein</fullName>
    </recommendedName>
</protein>
<dbReference type="EnsemblMetazoa" id="CLYHEMT015381.3">
    <property type="protein sequence ID" value="CLYHEMP015381.3"/>
    <property type="gene ID" value="CLYHEMG015381"/>
</dbReference>
<keyword evidence="10" id="KW-1185">Reference proteome</keyword>
<evidence type="ECO:0000256" key="5">
    <source>
        <dbReference type="ARBA" id="ARBA00023136"/>
    </source>
</evidence>
<dbReference type="PANTHER" id="PTHR21324:SF2">
    <property type="entry name" value="EG:22E5.9 PROTEIN"/>
    <property type="match status" value="1"/>
</dbReference>
<keyword evidence="5 7" id="KW-0472">Membrane</keyword>
<feature type="transmembrane region" description="Helical" evidence="7">
    <location>
        <begin position="233"/>
        <end position="256"/>
    </location>
</feature>
<evidence type="ECO:0000256" key="6">
    <source>
        <dbReference type="SAM" id="MobiDB-lite"/>
    </source>
</evidence>
<feature type="transmembrane region" description="Helical" evidence="7">
    <location>
        <begin position="42"/>
        <end position="65"/>
    </location>
</feature>
<dbReference type="EnsemblMetazoa" id="CLYHEMT015381.2">
    <property type="protein sequence ID" value="CLYHEMP015381.2"/>
    <property type="gene ID" value="CLYHEMG015381"/>
</dbReference>
<accession>A0A7M5WZH1</accession>
<dbReference type="Proteomes" id="UP000594262">
    <property type="component" value="Unplaced"/>
</dbReference>
<dbReference type="Pfam" id="PF10277">
    <property type="entry name" value="Frag1"/>
    <property type="match status" value="1"/>
</dbReference>
<evidence type="ECO:0000256" key="7">
    <source>
        <dbReference type="SAM" id="Phobius"/>
    </source>
</evidence>
<keyword evidence="4 7" id="KW-1133">Transmembrane helix</keyword>
<dbReference type="RefSeq" id="XP_066916427.1">
    <property type="nucleotide sequence ID" value="XM_067060326.1"/>
</dbReference>
<feature type="compositionally biased region" description="Basic and acidic residues" evidence="6">
    <location>
        <begin position="136"/>
        <end position="148"/>
    </location>
</feature>
<evidence type="ECO:0000256" key="4">
    <source>
        <dbReference type="ARBA" id="ARBA00022989"/>
    </source>
</evidence>
<comment type="subcellular location">
    <subcellularLocation>
        <location evidence="1">Endomembrane system</location>
        <topology evidence="1">Multi-pass membrane protein</topology>
    </subcellularLocation>
</comment>
<reference evidence="9" key="1">
    <citation type="submission" date="2021-01" db="UniProtKB">
        <authorList>
            <consortium name="EnsemblMetazoa"/>
        </authorList>
    </citation>
    <scope>IDENTIFICATION</scope>
</reference>
<evidence type="ECO:0000256" key="2">
    <source>
        <dbReference type="ARBA" id="ARBA00006565"/>
    </source>
</evidence>
<comment type="similarity">
    <text evidence="2">Belongs to the DRAM/TMEM150 family.</text>
</comment>
<feature type="transmembrane region" description="Helical" evidence="7">
    <location>
        <begin position="276"/>
        <end position="294"/>
    </location>
</feature>
<evidence type="ECO:0000256" key="3">
    <source>
        <dbReference type="ARBA" id="ARBA00022692"/>
    </source>
</evidence>